<evidence type="ECO:0000313" key="2">
    <source>
        <dbReference type="Proteomes" id="UP001457282"/>
    </source>
</evidence>
<keyword evidence="2" id="KW-1185">Reference proteome</keyword>
<comment type="caution">
    <text evidence="1">The sequence shown here is derived from an EMBL/GenBank/DDBJ whole genome shotgun (WGS) entry which is preliminary data.</text>
</comment>
<sequence>MTSWGLGAATVDWTGTRIGWAWARAHEEFTTPSTWAEEVAGSRWAWQKSWAWAKKTTDLGWARVEHGGERLGWSDWFWVKMELSREREDGEDGLMLMICMYRNCKGNGMK</sequence>
<organism evidence="1 2">
    <name type="scientific">Rubus argutus</name>
    <name type="common">Southern blackberry</name>
    <dbReference type="NCBI Taxonomy" id="59490"/>
    <lineage>
        <taxon>Eukaryota</taxon>
        <taxon>Viridiplantae</taxon>
        <taxon>Streptophyta</taxon>
        <taxon>Embryophyta</taxon>
        <taxon>Tracheophyta</taxon>
        <taxon>Spermatophyta</taxon>
        <taxon>Magnoliopsida</taxon>
        <taxon>eudicotyledons</taxon>
        <taxon>Gunneridae</taxon>
        <taxon>Pentapetalae</taxon>
        <taxon>rosids</taxon>
        <taxon>fabids</taxon>
        <taxon>Rosales</taxon>
        <taxon>Rosaceae</taxon>
        <taxon>Rosoideae</taxon>
        <taxon>Rosoideae incertae sedis</taxon>
        <taxon>Rubus</taxon>
    </lineage>
</organism>
<protein>
    <submittedName>
        <fullName evidence="1">Uncharacterized protein</fullName>
    </submittedName>
</protein>
<gene>
    <name evidence="1" type="ORF">M0R45_025422</name>
</gene>
<proteinExistence type="predicted"/>
<name>A0AAW1WY05_RUBAR</name>
<dbReference type="AlphaFoldDB" id="A0AAW1WY05"/>
<evidence type="ECO:0000313" key="1">
    <source>
        <dbReference type="EMBL" id="KAK9928277.1"/>
    </source>
</evidence>
<dbReference type="EMBL" id="JBEDUW010000005">
    <property type="protein sequence ID" value="KAK9928277.1"/>
    <property type="molecule type" value="Genomic_DNA"/>
</dbReference>
<dbReference type="Proteomes" id="UP001457282">
    <property type="component" value="Unassembled WGS sequence"/>
</dbReference>
<reference evidence="1 2" key="1">
    <citation type="journal article" date="2023" name="G3 (Bethesda)">
        <title>A chromosome-length genome assembly and annotation of blackberry (Rubus argutus, cv. 'Hillquist').</title>
        <authorList>
            <person name="Bruna T."/>
            <person name="Aryal R."/>
            <person name="Dudchenko O."/>
            <person name="Sargent D.J."/>
            <person name="Mead D."/>
            <person name="Buti M."/>
            <person name="Cavallini A."/>
            <person name="Hytonen T."/>
            <person name="Andres J."/>
            <person name="Pham M."/>
            <person name="Weisz D."/>
            <person name="Mascagni F."/>
            <person name="Usai G."/>
            <person name="Natali L."/>
            <person name="Bassil N."/>
            <person name="Fernandez G.E."/>
            <person name="Lomsadze A."/>
            <person name="Armour M."/>
            <person name="Olukolu B."/>
            <person name="Poorten T."/>
            <person name="Britton C."/>
            <person name="Davik J."/>
            <person name="Ashrafi H."/>
            <person name="Aiden E.L."/>
            <person name="Borodovsky M."/>
            <person name="Worthington M."/>
        </authorList>
    </citation>
    <scope>NUCLEOTIDE SEQUENCE [LARGE SCALE GENOMIC DNA]</scope>
    <source>
        <strain evidence="1">PI 553951</strain>
    </source>
</reference>
<accession>A0AAW1WY05</accession>